<dbReference type="EC" id="3.1.3.16" evidence="6"/>
<evidence type="ECO:0000256" key="3">
    <source>
        <dbReference type="ARBA" id="ARBA00022821"/>
    </source>
</evidence>
<reference evidence="7" key="1">
    <citation type="journal article" date="2010" name="Nat. Biotechnol.">
        <title>Draft genome sequence of the oilseed species Ricinus communis.</title>
        <authorList>
            <person name="Chan A.P."/>
            <person name="Crabtree J."/>
            <person name="Zhao Q."/>
            <person name="Lorenzi H."/>
            <person name="Orvis J."/>
            <person name="Puiu D."/>
            <person name="Melake-Berhan A."/>
            <person name="Jones K.M."/>
            <person name="Redman J."/>
            <person name="Chen G."/>
            <person name="Cahoon E.B."/>
            <person name="Gedil M."/>
            <person name="Stanke M."/>
            <person name="Haas B.J."/>
            <person name="Wortman J.R."/>
            <person name="Fraser-Liggett C.M."/>
            <person name="Ravel J."/>
            <person name="Rabinowicz P.D."/>
        </authorList>
    </citation>
    <scope>NUCLEOTIDE SEQUENCE [LARGE SCALE GENOMIC DNA]</scope>
    <source>
        <strain evidence="7">cv. Hale</strain>
    </source>
</reference>
<dbReference type="AlphaFoldDB" id="B9STA2"/>
<dbReference type="PANTHER" id="PTHR23155:SF1060">
    <property type="entry name" value="NBS-LRR DISEASE RESISTANCE PROTEIN"/>
    <property type="match status" value="1"/>
</dbReference>
<proteinExistence type="predicted"/>
<dbReference type="InterPro" id="IPR027417">
    <property type="entry name" value="P-loop_NTPase"/>
</dbReference>
<dbReference type="Gene3D" id="3.80.10.10">
    <property type="entry name" value="Ribonuclease Inhibitor"/>
    <property type="match status" value="1"/>
</dbReference>
<dbReference type="InterPro" id="IPR058922">
    <property type="entry name" value="WHD_DRP"/>
</dbReference>
<keyword evidence="7" id="KW-1185">Reference proteome</keyword>
<dbReference type="FunFam" id="1.10.10.10:FF:000322">
    <property type="entry name" value="Probable disease resistance protein At1g63360"/>
    <property type="match status" value="1"/>
</dbReference>
<dbReference type="Proteomes" id="UP000008311">
    <property type="component" value="Unassembled WGS sequence"/>
</dbReference>
<dbReference type="Gene3D" id="1.10.10.10">
    <property type="entry name" value="Winged helix-like DNA-binding domain superfamily/Winged helix DNA-binding domain"/>
    <property type="match status" value="1"/>
</dbReference>
<gene>
    <name evidence="6" type="ORF">RCOM_0364920</name>
</gene>
<dbReference type="Pfam" id="PF23598">
    <property type="entry name" value="LRR_14"/>
    <property type="match status" value="1"/>
</dbReference>
<dbReference type="SMART" id="SM00369">
    <property type="entry name" value="LRR_TYP"/>
    <property type="match status" value="2"/>
</dbReference>
<organism evidence="6 7">
    <name type="scientific">Ricinus communis</name>
    <name type="common">Castor bean</name>
    <dbReference type="NCBI Taxonomy" id="3988"/>
    <lineage>
        <taxon>Eukaryota</taxon>
        <taxon>Viridiplantae</taxon>
        <taxon>Streptophyta</taxon>
        <taxon>Embryophyta</taxon>
        <taxon>Tracheophyta</taxon>
        <taxon>Spermatophyta</taxon>
        <taxon>Magnoliopsida</taxon>
        <taxon>eudicotyledons</taxon>
        <taxon>Gunneridae</taxon>
        <taxon>Pentapetalae</taxon>
        <taxon>rosids</taxon>
        <taxon>fabids</taxon>
        <taxon>Malpighiales</taxon>
        <taxon>Euphorbiaceae</taxon>
        <taxon>Acalyphoideae</taxon>
        <taxon>Acalypheae</taxon>
        <taxon>Ricinus</taxon>
    </lineage>
</organism>
<keyword evidence="3" id="KW-0611">Plant defense</keyword>
<evidence type="ECO:0000313" key="6">
    <source>
        <dbReference type="EMBL" id="EEF33177.1"/>
    </source>
</evidence>
<evidence type="ECO:0000259" key="5">
    <source>
        <dbReference type="Pfam" id="PF23598"/>
    </source>
</evidence>
<feature type="domain" description="Disease resistance protein winged helix" evidence="4">
    <location>
        <begin position="113"/>
        <end position="183"/>
    </location>
</feature>
<evidence type="ECO:0000259" key="4">
    <source>
        <dbReference type="Pfam" id="PF23559"/>
    </source>
</evidence>
<dbReference type="GO" id="GO:0043531">
    <property type="term" value="F:ADP binding"/>
    <property type="evidence" value="ECO:0007669"/>
    <property type="project" value="InterPro"/>
</dbReference>
<evidence type="ECO:0000256" key="1">
    <source>
        <dbReference type="ARBA" id="ARBA00022614"/>
    </source>
</evidence>
<dbReference type="EMBL" id="EQ974124">
    <property type="protein sequence ID" value="EEF33177.1"/>
    <property type="molecule type" value="Genomic_DNA"/>
</dbReference>
<evidence type="ECO:0000256" key="2">
    <source>
        <dbReference type="ARBA" id="ARBA00022737"/>
    </source>
</evidence>
<dbReference type="SUPFAM" id="SSF52058">
    <property type="entry name" value="L domain-like"/>
    <property type="match status" value="1"/>
</dbReference>
<dbReference type="SUPFAM" id="SSF52540">
    <property type="entry name" value="P-loop containing nucleoside triphosphate hydrolases"/>
    <property type="match status" value="1"/>
</dbReference>
<dbReference type="Pfam" id="PF23559">
    <property type="entry name" value="WHD_DRP"/>
    <property type="match status" value="1"/>
</dbReference>
<dbReference type="GO" id="GO:0004722">
    <property type="term" value="F:protein serine/threonine phosphatase activity"/>
    <property type="evidence" value="ECO:0007669"/>
    <property type="project" value="UniProtKB-EC"/>
</dbReference>
<keyword evidence="2" id="KW-0677">Repeat</keyword>
<name>B9STA2_RICCO</name>
<dbReference type="InterPro" id="IPR003591">
    <property type="entry name" value="Leu-rich_rpt_typical-subtyp"/>
</dbReference>
<dbReference type="InterPro" id="IPR055414">
    <property type="entry name" value="LRR_R13L4/SHOC2-like"/>
</dbReference>
<dbReference type="PROSITE" id="PS51450">
    <property type="entry name" value="LRR"/>
    <property type="match status" value="1"/>
</dbReference>
<dbReference type="PRINTS" id="PR00364">
    <property type="entry name" value="DISEASERSIST"/>
</dbReference>
<dbReference type="InterPro" id="IPR001611">
    <property type="entry name" value="Leu-rich_rpt"/>
</dbReference>
<dbReference type="InParanoid" id="B9STA2"/>
<dbReference type="GO" id="GO:0006952">
    <property type="term" value="P:defense response"/>
    <property type="evidence" value="ECO:0007669"/>
    <property type="project" value="UniProtKB-KW"/>
</dbReference>
<dbReference type="eggNOG" id="KOG4658">
    <property type="taxonomic scope" value="Eukaryota"/>
</dbReference>
<dbReference type="Gene3D" id="1.10.8.430">
    <property type="entry name" value="Helical domain of apoptotic protease-activating factors"/>
    <property type="match status" value="1"/>
</dbReference>
<dbReference type="GO" id="GO:0051707">
    <property type="term" value="P:response to other organism"/>
    <property type="evidence" value="ECO:0007669"/>
    <property type="project" value="UniProtKB-ARBA"/>
</dbReference>
<protein>
    <submittedName>
        <fullName evidence="6">Leucine-rich repeat-containing protein, putative</fullName>
        <ecNumber evidence="6">3.1.3.16</ecNumber>
    </submittedName>
</protein>
<dbReference type="InterPro" id="IPR042197">
    <property type="entry name" value="Apaf_helical"/>
</dbReference>
<dbReference type="InterPro" id="IPR036388">
    <property type="entry name" value="WH-like_DNA-bd_sf"/>
</dbReference>
<evidence type="ECO:0000313" key="7">
    <source>
        <dbReference type="Proteomes" id="UP000008311"/>
    </source>
</evidence>
<dbReference type="InterPro" id="IPR032675">
    <property type="entry name" value="LRR_dom_sf"/>
</dbReference>
<dbReference type="PANTHER" id="PTHR23155">
    <property type="entry name" value="DISEASE RESISTANCE PROTEIN RP"/>
    <property type="match status" value="1"/>
</dbReference>
<sequence length="386" mass="44566">MGTIPAHSLKGLSDTDCWSLFKSRAFPYSSSHVLQNLERIGKRIVMKCQGLPLALKALGDRLSHVRDENGWAFVSESEIWELPQDKIDILQQLRRSYQQLPSHLKQCFGYCSIFPGDHEYNKESLIQLWMAEGFVQLKGIKQLEDLGEDNFDDLLTRSFFHFSHTDPFDDEPRYIMHGLIHDLSQLVTHGDSVSINASRMSSMSRRYRHVSITCDTPELVDFRTVSEFTRVRSLLFFGGYRYNIKKIPHDLFEKLKSLRTLDLSHTSITELPSSIGNSKHLRFLDLSWTCIQILPDTICSLCNLQTLNLKKCLELRTLPDNMSSLINLRPFNVSYSTALLRILPFSDRRFLDLPKCIRNLINLRDIDISLGTSFRKFFRLLKGSLA</sequence>
<accession>B9STA2</accession>
<keyword evidence="6" id="KW-0378">Hydrolase</keyword>
<keyword evidence="1" id="KW-0433">Leucine-rich repeat</keyword>
<feature type="domain" description="Disease resistance R13L4/SHOC-2-like LRR" evidence="5">
    <location>
        <begin position="223"/>
        <end position="370"/>
    </location>
</feature>
<dbReference type="InterPro" id="IPR044974">
    <property type="entry name" value="Disease_R_plants"/>
</dbReference>